<dbReference type="OrthoDB" id="2388844at2759"/>
<dbReference type="EMBL" id="QKWP01002268">
    <property type="protein sequence ID" value="RIB04035.1"/>
    <property type="molecule type" value="Genomic_DNA"/>
</dbReference>
<organism evidence="1 2">
    <name type="scientific">Gigaspora rosea</name>
    <dbReference type="NCBI Taxonomy" id="44941"/>
    <lineage>
        <taxon>Eukaryota</taxon>
        <taxon>Fungi</taxon>
        <taxon>Fungi incertae sedis</taxon>
        <taxon>Mucoromycota</taxon>
        <taxon>Glomeromycotina</taxon>
        <taxon>Glomeromycetes</taxon>
        <taxon>Diversisporales</taxon>
        <taxon>Gigasporaceae</taxon>
        <taxon>Gigaspora</taxon>
    </lineage>
</organism>
<dbReference type="AlphaFoldDB" id="A0A397U183"/>
<dbReference type="STRING" id="44941.A0A397U183"/>
<protein>
    <recommendedName>
        <fullName evidence="3">Winged helix-turn helix domain-containing protein</fullName>
    </recommendedName>
</protein>
<reference evidence="1 2" key="1">
    <citation type="submission" date="2018-06" db="EMBL/GenBank/DDBJ databases">
        <title>Comparative genomics reveals the genomic features of Rhizophagus irregularis, R. cerebriforme, R. diaphanum and Gigaspora rosea, and their symbiotic lifestyle signature.</title>
        <authorList>
            <person name="Morin E."/>
            <person name="San Clemente H."/>
            <person name="Chen E.C.H."/>
            <person name="De La Providencia I."/>
            <person name="Hainaut M."/>
            <person name="Kuo A."/>
            <person name="Kohler A."/>
            <person name="Murat C."/>
            <person name="Tang N."/>
            <person name="Roy S."/>
            <person name="Loubradou J."/>
            <person name="Henrissat B."/>
            <person name="Grigoriev I.V."/>
            <person name="Corradi N."/>
            <person name="Roux C."/>
            <person name="Martin F.M."/>
        </authorList>
    </citation>
    <scope>NUCLEOTIDE SEQUENCE [LARGE SCALE GENOMIC DNA]</scope>
    <source>
        <strain evidence="1 2">DAOM 194757</strain>
    </source>
</reference>
<evidence type="ECO:0000313" key="2">
    <source>
        <dbReference type="Proteomes" id="UP000266673"/>
    </source>
</evidence>
<dbReference type="Proteomes" id="UP000266673">
    <property type="component" value="Unassembled WGS sequence"/>
</dbReference>
<evidence type="ECO:0000313" key="1">
    <source>
        <dbReference type="EMBL" id="RIB04035.1"/>
    </source>
</evidence>
<sequence>MRGHHKPFNQSDMNILRNIIKENVNLYLDEIVLQMEIRCGKNVSIFTVWRSLAHCGITQKKLHKAAKERNELLRSAFMAHIGYQYKSNQLIFLDESSKDE</sequence>
<evidence type="ECO:0008006" key="3">
    <source>
        <dbReference type="Google" id="ProtNLM"/>
    </source>
</evidence>
<keyword evidence="2" id="KW-1185">Reference proteome</keyword>
<comment type="caution">
    <text evidence="1">The sequence shown here is derived from an EMBL/GenBank/DDBJ whole genome shotgun (WGS) entry which is preliminary data.</text>
</comment>
<gene>
    <name evidence="1" type="ORF">C2G38_2149216</name>
</gene>
<proteinExistence type="predicted"/>
<name>A0A397U183_9GLOM</name>
<accession>A0A397U183</accession>